<dbReference type="InterPro" id="IPR027417">
    <property type="entry name" value="P-loop_NTPase"/>
</dbReference>
<proteinExistence type="predicted"/>
<evidence type="ECO:0008006" key="3">
    <source>
        <dbReference type="Google" id="ProtNLM"/>
    </source>
</evidence>
<dbReference type="STRING" id="1036808.A0A0C3D774"/>
<organism evidence="1 2">
    <name type="scientific">Scleroderma citrinum Foug A</name>
    <dbReference type="NCBI Taxonomy" id="1036808"/>
    <lineage>
        <taxon>Eukaryota</taxon>
        <taxon>Fungi</taxon>
        <taxon>Dikarya</taxon>
        <taxon>Basidiomycota</taxon>
        <taxon>Agaricomycotina</taxon>
        <taxon>Agaricomycetes</taxon>
        <taxon>Agaricomycetidae</taxon>
        <taxon>Boletales</taxon>
        <taxon>Sclerodermatineae</taxon>
        <taxon>Sclerodermataceae</taxon>
        <taxon>Scleroderma</taxon>
    </lineage>
</organism>
<dbReference type="Proteomes" id="UP000053989">
    <property type="component" value="Unassembled WGS sequence"/>
</dbReference>
<keyword evidence="2" id="KW-1185">Reference proteome</keyword>
<dbReference type="EMBL" id="KN822217">
    <property type="protein sequence ID" value="KIM52259.1"/>
    <property type="molecule type" value="Genomic_DNA"/>
</dbReference>
<dbReference type="HOGENOM" id="CLU_2607399_0_0_1"/>
<reference evidence="1 2" key="1">
    <citation type="submission" date="2014-04" db="EMBL/GenBank/DDBJ databases">
        <authorList>
            <consortium name="DOE Joint Genome Institute"/>
            <person name="Kuo A."/>
            <person name="Kohler A."/>
            <person name="Nagy L.G."/>
            <person name="Floudas D."/>
            <person name="Copeland A."/>
            <person name="Barry K.W."/>
            <person name="Cichocki N."/>
            <person name="Veneault-Fourrey C."/>
            <person name="LaButti K."/>
            <person name="Lindquist E.A."/>
            <person name="Lipzen A."/>
            <person name="Lundell T."/>
            <person name="Morin E."/>
            <person name="Murat C."/>
            <person name="Sun H."/>
            <person name="Tunlid A."/>
            <person name="Henrissat B."/>
            <person name="Grigoriev I.V."/>
            <person name="Hibbett D.S."/>
            <person name="Martin F."/>
            <person name="Nordberg H.P."/>
            <person name="Cantor M.N."/>
            <person name="Hua S.X."/>
        </authorList>
    </citation>
    <scope>NUCLEOTIDE SEQUENCE [LARGE SCALE GENOMIC DNA]</scope>
    <source>
        <strain evidence="1 2">Foug A</strain>
    </source>
</reference>
<dbReference type="Gene3D" id="3.40.50.300">
    <property type="entry name" value="P-loop containing nucleotide triphosphate hydrolases"/>
    <property type="match status" value="1"/>
</dbReference>
<dbReference type="InParanoid" id="A0A0C3D774"/>
<reference evidence="2" key="2">
    <citation type="submission" date="2015-01" db="EMBL/GenBank/DDBJ databases">
        <title>Evolutionary Origins and Diversification of the Mycorrhizal Mutualists.</title>
        <authorList>
            <consortium name="DOE Joint Genome Institute"/>
            <consortium name="Mycorrhizal Genomics Consortium"/>
            <person name="Kohler A."/>
            <person name="Kuo A."/>
            <person name="Nagy L.G."/>
            <person name="Floudas D."/>
            <person name="Copeland A."/>
            <person name="Barry K.W."/>
            <person name="Cichocki N."/>
            <person name="Veneault-Fourrey C."/>
            <person name="LaButti K."/>
            <person name="Lindquist E.A."/>
            <person name="Lipzen A."/>
            <person name="Lundell T."/>
            <person name="Morin E."/>
            <person name="Murat C."/>
            <person name="Riley R."/>
            <person name="Ohm R."/>
            <person name="Sun H."/>
            <person name="Tunlid A."/>
            <person name="Henrissat B."/>
            <person name="Grigoriev I.V."/>
            <person name="Hibbett D.S."/>
            <person name="Martin F."/>
        </authorList>
    </citation>
    <scope>NUCLEOTIDE SEQUENCE [LARGE SCALE GENOMIC DNA]</scope>
    <source>
        <strain evidence="2">Foug A</strain>
    </source>
</reference>
<accession>A0A0C3D774</accession>
<evidence type="ECO:0000313" key="1">
    <source>
        <dbReference type="EMBL" id="KIM52259.1"/>
    </source>
</evidence>
<dbReference type="AlphaFoldDB" id="A0A0C3D774"/>
<protein>
    <recommendedName>
        <fullName evidence="3">ABC transporter domain-containing protein</fullName>
    </recommendedName>
</protein>
<name>A0A0C3D774_9AGAM</name>
<sequence>MDDEVLSIKSGEFMWTQKNVQPVLEDIILMVRKGELVGILSRIGAGKSSLLSDAIGNMGKMEDDVTLSGTVLHAMQNPG</sequence>
<gene>
    <name evidence="1" type="ORF">SCLCIDRAFT_32772</name>
</gene>
<dbReference type="SUPFAM" id="SSF52540">
    <property type="entry name" value="P-loop containing nucleoside triphosphate hydrolases"/>
    <property type="match status" value="1"/>
</dbReference>
<evidence type="ECO:0000313" key="2">
    <source>
        <dbReference type="Proteomes" id="UP000053989"/>
    </source>
</evidence>
<dbReference type="OrthoDB" id="6500128at2759"/>